<feature type="compositionally biased region" description="Basic and acidic residues" evidence="1">
    <location>
        <begin position="65"/>
        <end position="82"/>
    </location>
</feature>
<dbReference type="RefSeq" id="WP_006993839.1">
    <property type="nucleotide sequence ID" value="NZ_JBBMQS010000001.1"/>
</dbReference>
<sequence length="152" mass="16961">MKKQHKNLYQWPLILLTASLIGCAGNEPKPIQTTDHFSTQIGDNGETQFAFGLSWFNLPEEDTDRGERGGRRGSRDGSRGGSRDAGLGGQSNRPIGSNLNPQPNNETKLALEDKAVLHLKQTLDKRDLCPNGYTIDDIIWEPRRIRLMGMCK</sequence>
<accession>A0ABU9SPQ2</accession>
<dbReference type="Proteomes" id="UP001461163">
    <property type="component" value="Unassembled WGS sequence"/>
</dbReference>
<name>A0ABU9SPQ2_9ALTE</name>
<dbReference type="EMBL" id="JBBMQS010000001">
    <property type="protein sequence ID" value="MEM5495840.1"/>
    <property type="molecule type" value="Genomic_DNA"/>
</dbReference>
<feature type="compositionally biased region" description="Polar residues" evidence="1">
    <location>
        <begin position="90"/>
        <end position="105"/>
    </location>
</feature>
<reference evidence="3 4" key="1">
    <citation type="submission" date="2024-03" db="EMBL/GenBank/DDBJ databases">
        <title>Community enrichment and isolation of bacterial strains for fucoidan degradation.</title>
        <authorList>
            <person name="Sichert A."/>
        </authorList>
    </citation>
    <scope>NUCLEOTIDE SEQUENCE [LARGE SCALE GENOMIC DNA]</scope>
    <source>
        <strain evidence="3 4">AS12</strain>
    </source>
</reference>
<dbReference type="PROSITE" id="PS51257">
    <property type="entry name" value="PROKAR_LIPOPROTEIN"/>
    <property type="match status" value="1"/>
</dbReference>
<keyword evidence="2" id="KW-0732">Signal</keyword>
<proteinExistence type="predicted"/>
<protein>
    <recommendedName>
        <fullName evidence="5">Lipoprotein</fullName>
    </recommendedName>
</protein>
<feature type="signal peptide" evidence="2">
    <location>
        <begin position="1"/>
        <end position="24"/>
    </location>
</feature>
<evidence type="ECO:0000256" key="1">
    <source>
        <dbReference type="SAM" id="MobiDB-lite"/>
    </source>
</evidence>
<evidence type="ECO:0008006" key="5">
    <source>
        <dbReference type="Google" id="ProtNLM"/>
    </source>
</evidence>
<evidence type="ECO:0000313" key="4">
    <source>
        <dbReference type="Proteomes" id="UP001461163"/>
    </source>
</evidence>
<evidence type="ECO:0000313" key="3">
    <source>
        <dbReference type="EMBL" id="MEM5495840.1"/>
    </source>
</evidence>
<comment type="caution">
    <text evidence="3">The sequence shown here is derived from an EMBL/GenBank/DDBJ whole genome shotgun (WGS) entry which is preliminary data.</text>
</comment>
<evidence type="ECO:0000256" key="2">
    <source>
        <dbReference type="SAM" id="SignalP"/>
    </source>
</evidence>
<feature type="chain" id="PRO_5045610038" description="Lipoprotein" evidence="2">
    <location>
        <begin position="25"/>
        <end position="152"/>
    </location>
</feature>
<keyword evidence="4" id="KW-1185">Reference proteome</keyword>
<gene>
    <name evidence="3" type="ORF">WNY77_00380</name>
</gene>
<organism evidence="3 4">
    <name type="scientific">Paraglaciecola mesophila</name>
    <dbReference type="NCBI Taxonomy" id="197222"/>
    <lineage>
        <taxon>Bacteria</taxon>
        <taxon>Pseudomonadati</taxon>
        <taxon>Pseudomonadota</taxon>
        <taxon>Gammaproteobacteria</taxon>
        <taxon>Alteromonadales</taxon>
        <taxon>Alteromonadaceae</taxon>
        <taxon>Paraglaciecola</taxon>
    </lineage>
</organism>
<feature type="region of interest" description="Disordered" evidence="1">
    <location>
        <begin position="59"/>
        <end position="105"/>
    </location>
</feature>